<proteinExistence type="predicted"/>
<name>A0ACB8Z2J1_CICIN</name>
<evidence type="ECO:0000313" key="1">
    <source>
        <dbReference type="EMBL" id="KAI3691449.1"/>
    </source>
</evidence>
<accession>A0ACB8Z2J1</accession>
<dbReference type="EMBL" id="CM042017">
    <property type="protein sequence ID" value="KAI3691449.1"/>
    <property type="molecule type" value="Genomic_DNA"/>
</dbReference>
<comment type="caution">
    <text evidence="1">The sequence shown here is derived from an EMBL/GenBank/DDBJ whole genome shotgun (WGS) entry which is preliminary data.</text>
</comment>
<gene>
    <name evidence="1" type="ORF">L2E82_49808</name>
</gene>
<reference evidence="1 2" key="2">
    <citation type="journal article" date="2022" name="Mol. Ecol. Resour.">
        <title>The genomes of chicory, endive, great burdock and yacon provide insights into Asteraceae paleo-polyploidization history and plant inulin production.</title>
        <authorList>
            <person name="Fan W."/>
            <person name="Wang S."/>
            <person name="Wang H."/>
            <person name="Wang A."/>
            <person name="Jiang F."/>
            <person name="Liu H."/>
            <person name="Zhao H."/>
            <person name="Xu D."/>
            <person name="Zhang Y."/>
        </authorList>
    </citation>
    <scope>NUCLEOTIDE SEQUENCE [LARGE SCALE GENOMIC DNA]</scope>
    <source>
        <strain evidence="2">cv. Punajuju</strain>
        <tissue evidence="1">Leaves</tissue>
    </source>
</reference>
<organism evidence="1 2">
    <name type="scientific">Cichorium intybus</name>
    <name type="common">Chicory</name>
    <dbReference type="NCBI Taxonomy" id="13427"/>
    <lineage>
        <taxon>Eukaryota</taxon>
        <taxon>Viridiplantae</taxon>
        <taxon>Streptophyta</taxon>
        <taxon>Embryophyta</taxon>
        <taxon>Tracheophyta</taxon>
        <taxon>Spermatophyta</taxon>
        <taxon>Magnoliopsida</taxon>
        <taxon>eudicotyledons</taxon>
        <taxon>Gunneridae</taxon>
        <taxon>Pentapetalae</taxon>
        <taxon>asterids</taxon>
        <taxon>campanulids</taxon>
        <taxon>Asterales</taxon>
        <taxon>Asteraceae</taxon>
        <taxon>Cichorioideae</taxon>
        <taxon>Cichorieae</taxon>
        <taxon>Cichoriinae</taxon>
        <taxon>Cichorium</taxon>
    </lineage>
</organism>
<sequence>MDALKALHCELRILNAKNIEVTNSHIGHVFVRCYLSAGNNKRVRLDSRELSPNRDISWIESYTLKCVGAKESMDMITHGTIVLELRCRSNTVSMFGRSQLLGRTEVSWSGVFESPNMEIERWVMMKSKKKEVKAPSVRIAMKIEIPFCCEVDLVERKMKNKWDERCGCCHSDCSDNTCVDGELFAIGAALDAF</sequence>
<keyword evidence="2" id="KW-1185">Reference proteome</keyword>
<reference evidence="2" key="1">
    <citation type="journal article" date="2022" name="Mol. Ecol. Resour.">
        <title>The genomes of chicory, endive, great burdock and yacon provide insights into Asteraceae palaeo-polyploidization history and plant inulin production.</title>
        <authorList>
            <person name="Fan W."/>
            <person name="Wang S."/>
            <person name="Wang H."/>
            <person name="Wang A."/>
            <person name="Jiang F."/>
            <person name="Liu H."/>
            <person name="Zhao H."/>
            <person name="Xu D."/>
            <person name="Zhang Y."/>
        </authorList>
    </citation>
    <scope>NUCLEOTIDE SEQUENCE [LARGE SCALE GENOMIC DNA]</scope>
    <source>
        <strain evidence="2">cv. Punajuju</strain>
    </source>
</reference>
<dbReference type="Proteomes" id="UP001055811">
    <property type="component" value="Linkage Group LG09"/>
</dbReference>
<protein>
    <submittedName>
        <fullName evidence="1">Uncharacterized protein</fullName>
    </submittedName>
</protein>
<evidence type="ECO:0000313" key="2">
    <source>
        <dbReference type="Proteomes" id="UP001055811"/>
    </source>
</evidence>